<evidence type="ECO:0000256" key="5">
    <source>
        <dbReference type="ARBA" id="ARBA00023136"/>
    </source>
</evidence>
<evidence type="ECO:0000256" key="6">
    <source>
        <dbReference type="SAM" id="Phobius"/>
    </source>
</evidence>
<dbReference type="PANTHER" id="PTHR30250:SF26">
    <property type="entry name" value="PSMA PROTEIN"/>
    <property type="match status" value="1"/>
</dbReference>
<feature type="transmembrane region" description="Helical" evidence="6">
    <location>
        <begin position="238"/>
        <end position="257"/>
    </location>
</feature>
<comment type="caution">
    <text evidence="7">The sequence shown here is derived from an EMBL/GenBank/DDBJ whole genome shotgun (WGS) entry which is preliminary data.</text>
</comment>
<dbReference type="AlphaFoldDB" id="B9XKP0"/>
<name>B9XKP0_PEDPL</name>
<feature type="transmembrane region" description="Helical" evidence="6">
    <location>
        <begin position="448"/>
        <end position="470"/>
    </location>
</feature>
<evidence type="ECO:0000256" key="1">
    <source>
        <dbReference type="ARBA" id="ARBA00004651"/>
    </source>
</evidence>
<reference evidence="7 8" key="1">
    <citation type="journal article" date="2011" name="J. Bacteriol.">
        <title>Genome sequence of 'Pedosphaera parvula' Ellin514, an aerobic Verrucomicrobial isolate from pasture soil.</title>
        <authorList>
            <person name="Kant R."/>
            <person name="van Passel M.W."/>
            <person name="Sangwan P."/>
            <person name="Palva A."/>
            <person name="Lucas S."/>
            <person name="Copeland A."/>
            <person name="Lapidus A."/>
            <person name="Glavina Del Rio T."/>
            <person name="Dalin E."/>
            <person name="Tice H."/>
            <person name="Bruce D."/>
            <person name="Goodwin L."/>
            <person name="Pitluck S."/>
            <person name="Chertkov O."/>
            <person name="Larimer F.W."/>
            <person name="Land M.L."/>
            <person name="Hauser L."/>
            <person name="Brettin T.S."/>
            <person name="Detter J.C."/>
            <person name="Han S."/>
            <person name="de Vos W.M."/>
            <person name="Janssen P.H."/>
            <person name="Smidt H."/>
        </authorList>
    </citation>
    <scope>NUCLEOTIDE SEQUENCE [LARGE SCALE GENOMIC DNA]</scope>
    <source>
        <strain evidence="7 8">Ellin514</strain>
    </source>
</reference>
<dbReference type="GO" id="GO:0005886">
    <property type="term" value="C:plasma membrane"/>
    <property type="evidence" value="ECO:0007669"/>
    <property type="project" value="UniProtKB-SubCell"/>
</dbReference>
<feature type="transmembrane region" description="Helical" evidence="6">
    <location>
        <begin position="100"/>
        <end position="119"/>
    </location>
</feature>
<dbReference type="Proteomes" id="UP000003688">
    <property type="component" value="Unassembled WGS sequence"/>
</dbReference>
<dbReference type="RefSeq" id="WP_007416376.1">
    <property type="nucleotide sequence ID" value="NZ_ABOX02000026.1"/>
</dbReference>
<evidence type="ECO:0000256" key="3">
    <source>
        <dbReference type="ARBA" id="ARBA00022692"/>
    </source>
</evidence>
<feature type="transmembrane region" description="Helical" evidence="6">
    <location>
        <begin position="200"/>
        <end position="218"/>
    </location>
</feature>
<evidence type="ECO:0000313" key="7">
    <source>
        <dbReference type="EMBL" id="EEF59533.1"/>
    </source>
</evidence>
<feature type="transmembrane region" description="Helical" evidence="6">
    <location>
        <begin position="319"/>
        <end position="340"/>
    </location>
</feature>
<proteinExistence type="predicted"/>
<feature type="transmembrane region" description="Helical" evidence="6">
    <location>
        <begin position="20"/>
        <end position="42"/>
    </location>
</feature>
<accession>B9XKP0</accession>
<feature type="transmembrane region" description="Helical" evidence="6">
    <location>
        <begin position="476"/>
        <end position="498"/>
    </location>
</feature>
<dbReference type="EMBL" id="ABOX02000026">
    <property type="protein sequence ID" value="EEF59533.1"/>
    <property type="molecule type" value="Genomic_DNA"/>
</dbReference>
<feature type="transmembrane region" description="Helical" evidence="6">
    <location>
        <begin position="412"/>
        <end position="436"/>
    </location>
</feature>
<feature type="transmembrane region" description="Helical" evidence="6">
    <location>
        <begin position="166"/>
        <end position="188"/>
    </location>
</feature>
<sequence precursor="true">MRGSFISWLKENRTSVRSAFGMRIVSMGLGSLLGLLFPRLLVQAMGADLYGLWLTFQSVTRLGGLSDLGMGGAIALRTGQYLGQKQDSKLRELLASARSIVLLLSSVCFLAFVALSPWLPRWLKFDSAPGSGSLTLLMIVGGMNVAVVLLAGYFHSLNFALGTVTWPVIPTVLIGQILAPAVQVWLAIYDFPLWVQLLPYSAATIAVGALACSMVKWAHPWVGTIWPLGFNLKLWKELAGTSGWVYLSSIGNAIYFATDRVLILPGFGGAAVTKYFFNYKICDLATMLILTASFVSIPKITQWLASGQEAEKTRALKEVNFLNTAQILMGCTAALGYLAFNDLFIALWQGAEYQMPLSLQIAFACNLAATTGGDAGIQVAGRCGNNGIKQTGIAVGGTGLLNLGLSYLSMRLGFLTGIAIATAIAQIVLSLSLGWITCRYLKLSPLSWSAKSCLLPLAVVGIGGLCRTVLKPDSVAHVIMLVVSFGLILLVAALAAGVNREMISREWSIIKGMLGR</sequence>
<keyword evidence="8" id="KW-1185">Reference proteome</keyword>
<organism evidence="7 8">
    <name type="scientific">Pedosphaera parvula (strain Ellin514)</name>
    <dbReference type="NCBI Taxonomy" id="320771"/>
    <lineage>
        <taxon>Bacteria</taxon>
        <taxon>Pseudomonadati</taxon>
        <taxon>Verrucomicrobiota</taxon>
        <taxon>Pedosphaerae</taxon>
        <taxon>Pedosphaerales</taxon>
        <taxon>Pedosphaeraceae</taxon>
        <taxon>Pedosphaera</taxon>
    </lineage>
</organism>
<feature type="transmembrane region" description="Helical" evidence="6">
    <location>
        <begin position="131"/>
        <end position="154"/>
    </location>
</feature>
<feature type="transmembrane region" description="Helical" evidence="6">
    <location>
        <begin position="62"/>
        <end position="79"/>
    </location>
</feature>
<evidence type="ECO:0000313" key="8">
    <source>
        <dbReference type="Proteomes" id="UP000003688"/>
    </source>
</evidence>
<evidence type="ECO:0008006" key="9">
    <source>
        <dbReference type="Google" id="ProtNLM"/>
    </source>
</evidence>
<protein>
    <recommendedName>
        <fullName evidence="9">Polysaccharide biosynthesis protein</fullName>
    </recommendedName>
</protein>
<keyword evidence="2" id="KW-1003">Cell membrane</keyword>
<comment type="subcellular location">
    <subcellularLocation>
        <location evidence="1">Cell membrane</location>
        <topology evidence="1">Multi-pass membrane protein</topology>
    </subcellularLocation>
</comment>
<keyword evidence="3 6" id="KW-0812">Transmembrane</keyword>
<feature type="transmembrane region" description="Helical" evidence="6">
    <location>
        <begin position="277"/>
        <end position="298"/>
    </location>
</feature>
<evidence type="ECO:0000256" key="2">
    <source>
        <dbReference type="ARBA" id="ARBA00022475"/>
    </source>
</evidence>
<evidence type="ECO:0000256" key="4">
    <source>
        <dbReference type="ARBA" id="ARBA00022989"/>
    </source>
</evidence>
<dbReference type="PANTHER" id="PTHR30250">
    <property type="entry name" value="PST FAMILY PREDICTED COLANIC ACID TRANSPORTER"/>
    <property type="match status" value="1"/>
</dbReference>
<keyword evidence="5 6" id="KW-0472">Membrane</keyword>
<dbReference type="STRING" id="320771.Cflav_PD2440"/>
<gene>
    <name evidence="7" type="ORF">Cflav_PD2440</name>
</gene>
<keyword evidence="4 6" id="KW-1133">Transmembrane helix</keyword>
<dbReference type="InterPro" id="IPR050833">
    <property type="entry name" value="Poly_Biosynth_Transport"/>
</dbReference>